<dbReference type="Proteomes" id="UP000663868">
    <property type="component" value="Unassembled WGS sequence"/>
</dbReference>
<evidence type="ECO:0000256" key="1">
    <source>
        <dbReference type="ARBA" id="ARBA00005437"/>
    </source>
</evidence>
<comment type="caution">
    <text evidence="3">The sequence shown here is derived from an EMBL/GenBank/DDBJ whole genome shotgun (WGS) entry which is preliminary data.</text>
</comment>
<dbReference type="Proteomes" id="UP000663860">
    <property type="component" value="Unassembled WGS sequence"/>
</dbReference>
<dbReference type="EMBL" id="CAJOBB010000039">
    <property type="protein sequence ID" value="CAF3525953.1"/>
    <property type="molecule type" value="Genomic_DNA"/>
</dbReference>
<dbReference type="AlphaFoldDB" id="A0A813Q224"/>
<organism evidence="3 5">
    <name type="scientific">Adineta steineri</name>
    <dbReference type="NCBI Taxonomy" id="433720"/>
    <lineage>
        <taxon>Eukaryota</taxon>
        <taxon>Metazoa</taxon>
        <taxon>Spiralia</taxon>
        <taxon>Gnathifera</taxon>
        <taxon>Rotifera</taxon>
        <taxon>Eurotatoria</taxon>
        <taxon>Bdelloidea</taxon>
        <taxon>Adinetida</taxon>
        <taxon>Adinetidae</taxon>
        <taxon>Adineta</taxon>
    </lineage>
</organism>
<dbReference type="Gene3D" id="2.40.160.200">
    <property type="entry name" value="LURP1-related"/>
    <property type="match status" value="1"/>
</dbReference>
<dbReference type="InterPro" id="IPR025659">
    <property type="entry name" value="Tubby-like_C"/>
</dbReference>
<evidence type="ECO:0000313" key="4">
    <source>
        <dbReference type="EMBL" id="CAF3525953.1"/>
    </source>
</evidence>
<name>A0A813Q224_9BILA</name>
<evidence type="ECO:0000313" key="3">
    <source>
        <dbReference type="EMBL" id="CAF0758832.1"/>
    </source>
</evidence>
<comment type="similarity">
    <text evidence="1">Belongs to the LOR family.</text>
</comment>
<evidence type="ECO:0000313" key="5">
    <source>
        <dbReference type="Proteomes" id="UP000663860"/>
    </source>
</evidence>
<protein>
    <recommendedName>
        <fullName evidence="6">Lipid/polyisoprenoid-binding YceI-like domain-containing protein</fullName>
    </recommendedName>
</protein>
<dbReference type="InterPro" id="IPR038595">
    <property type="entry name" value="LOR_sf"/>
</dbReference>
<gene>
    <name evidence="3" type="ORF">IZO911_LOCUS4591</name>
    <name evidence="4" type="ORF">KXQ929_LOCUS1415</name>
</gene>
<feature type="chain" id="PRO_5036222657" description="Lipid/polyisoprenoid-binding YceI-like domain-containing protein" evidence="2">
    <location>
        <begin position="22"/>
        <end position="190"/>
    </location>
</feature>
<proteinExistence type="inferred from homology"/>
<reference evidence="3" key="1">
    <citation type="submission" date="2021-02" db="EMBL/GenBank/DDBJ databases">
        <authorList>
            <person name="Nowell W R."/>
        </authorList>
    </citation>
    <scope>NUCLEOTIDE SEQUENCE</scope>
</reference>
<dbReference type="InterPro" id="IPR007612">
    <property type="entry name" value="LOR"/>
</dbReference>
<accession>A0A813Q224</accession>
<feature type="signal peptide" evidence="2">
    <location>
        <begin position="1"/>
        <end position="21"/>
    </location>
</feature>
<keyword evidence="2" id="KW-0732">Signal</keyword>
<evidence type="ECO:0000256" key="2">
    <source>
        <dbReference type="SAM" id="SignalP"/>
    </source>
</evidence>
<dbReference type="Pfam" id="PF04525">
    <property type="entry name" value="LOR"/>
    <property type="match status" value="1"/>
</dbReference>
<evidence type="ECO:0008006" key="6">
    <source>
        <dbReference type="Google" id="ProtNLM"/>
    </source>
</evidence>
<dbReference type="EMBL" id="CAJNOE010000026">
    <property type="protein sequence ID" value="CAF0758832.1"/>
    <property type="molecule type" value="Genomic_DNA"/>
</dbReference>
<sequence>MARILFRLLALQLVLLVTVSGLFTSSGVKHATKYELQQKVITLGSSYTVKDDHGKSVYKIGFKTLGLGKHLQLTDVGGQNEYYSIKHVLNPLGLAKYEIRKNNQVIADVKRKRNLIGGKKFNVKSKLGEFKIEGNFRSREFKIKKDKHLVATISKKFFAVGDKYGVKIEQGQDVPFILALAIVVDEVAHG</sequence>
<dbReference type="SUPFAM" id="SSF54518">
    <property type="entry name" value="Tubby C-terminal domain-like"/>
    <property type="match status" value="1"/>
</dbReference>